<dbReference type="GO" id="GO:0000209">
    <property type="term" value="P:protein polyubiquitination"/>
    <property type="evidence" value="ECO:0007669"/>
    <property type="project" value="TreeGrafter"/>
</dbReference>
<dbReference type="GO" id="GO:0043161">
    <property type="term" value="P:proteasome-mediated ubiquitin-dependent protein catabolic process"/>
    <property type="evidence" value="ECO:0007669"/>
    <property type="project" value="TreeGrafter"/>
</dbReference>
<dbReference type="InterPro" id="IPR050952">
    <property type="entry name" value="TRIM-NHL_E3_ligases"/>
</dbReference>
<dbReference type="OrthoDB" id="342730at2759"/>
<evidence type="ECO:0008006" key="6">
    <source>
        <dbReference type="Google" id="ProtNLM"/>
    </source>
</evidence>
<sequence>MTSLVYLQWFSFKTACFGTSVASEATRYPTRPLTFIWRHVKDHTFPFKYSQKTIMVDYLSRYRLYGHGYTSPDIRSSVPSLKELYHDRSPYIFNRRPKAHDCRQESMKDLRDRREWEAWVLAKGLAETRKSTDSLRVKKIEKTEDGIKKPNKLLFNIGLRGRAEGDFHYPRGLAATIDSAILIADTKNHRVQVLNQFGVLMRTFGKRGFKEGQFNEPTGVAELPNCDIAVADKNNRRIQVFSSKGNFKYQFATSHEPFSVSCDKSFNIVVCTCARTIEIYRRGGKLLHNFPLGGFEKTKAGCQICVNNKSEVIVCDTIECLIKYFTYDGRLLYRFTPQPTGEGLSMVPSGICIDRTGDLVVTDALNHTVNVYSERGALLKQAICPADAAGPVQTCAIGEEGHLIVTEFSISGPHCVKIFRFRSCYCHITRPGSSKRRTPTPKFDKDGLTIPN</sequence>
<dbReference type="Gene3D" id="2.120.10.30">
    <property type="entry name" value="TolB, C-terminal domain"/>
    <property type="match status" value="1"/>
</dbReference>
<dbReference type="Proteomes" id="UP000683360">
    <property type="component" value="Unassembled WGS sequence"/>
</dbReference>
<comment type="caution">
    <text evidence="4">The sequence shown here is derived from an EMBL/GenBank/DDBJ whole genome shotgun (WGS) entry which is preliminary data.</text>
</comment>
<organism evidence="4 5">
    <name type="scientific">Mytilus edulis</name>
    <name type="common">Blue mussel</name>
    <dbReference type="NCBI Taxonomy" id="6550"/>
    <lineage>
        <taxon>Eukaryota</taxon>
        <taxon>Metazoa</taxon>
        <taxon>Spiralia</taxon>
        <taxon>Lophotrochozoa</taxon>
        <taxon>Mollusca</taxon>
        <taxon>Bivalvia</taxon>
        <taxon>Autobranchia</taxon>
        <taxon>Pteriomorphia</taxon>
        <taxon>Mytilida</taxon>
        <taxon>Mytiloidea</taxon>
        <taxon>Mytilidae</taxon>
        <taxon>Mytilinae</taxon>
        <taxon>Mytilus</taxon>
    </lineage>
</organism>
<proteinExistence type="predicted"/>
<dbReference type="PROSITE" id="PS51125">
    <property type="entry name" value="NHL"/>
    <property type="match status" value="2"/>
</dbReference>
<dbReference type="AlphaFoldDB" id="A0A8S3USM1"/>
<evidence type="ECO:0000256" key="3">
    <source>
        <dbReference type="SAM" id="MobiDB-lite"/>
    </source>
</evidence>
<evidence type="ECO:0000256" key="2">
    <source>
        <dbReference type="PROSITE-ProRule" id="PRU00504"/>
    </source>
</evidence>
<reference evidence="4" key="1">
    <citation type="submission" date="2021-03" db="EMBL/GenBank/DDBJ databases">
        <authorList>
            <person name="Bekaert M."/>
        </authorList>
    </citation>
    <scope>NUCLEOTIDE SEQUENCE</scope>
</reference>
<evidence type="ECO:0000313" key="4">
    <source>
        <dbReference type="EMBL" id="CAG2249032.1"/>
    </source>
</evidence>
<dbReference type="SUPFAM" id="SSF101898">
    <property type="entry name" value="NHL repeat"/>
    <property type="match status" value="1"/>
</dbReference>
<dbReference type="EMBL" id="CAJPWZ010002959">
    <property type="protein sequence ID" value="CAG2249032.1"/>
    <property type="molecule type" value="Genomic_DNA"/>
</dbReference>
<dbReference type="CDD" id="cd05819">
    <property type="entry name" value="NHL"/>
    <property type="match status" value="1"/>
</dbReference>
<gene>
    <name evidence="4" type="ORF">MEDL_60876</name>
</gene>
<feature type="repeat" description="NHL" evidence="2">
    <location>
        <begin position="201"/>
        <end position="244"/>
    </location>
</feature>
<evidence type="ECO:0000313" key="5">
    <source>
        <dbReference type="Proteomes" id="UP000683360"/>
    </source>
</evidence>
<evidence type="ECO:0000256" key="1">
    <source>
        <dbReference type="ARBA" id="ARBA00022737"/>
    </source>
</evidence>
<protein>
    <recommendedName>
        <fullName evidence="6">Tripartite motif-containing protein 2-like</fullName>
    </recommendedName>
</protein>
<dbReference type="InterPro" id="IPR001258">
    <property type="entry name" value="NHL_repeat"/>
</dbReference>
<keyword evidence="5" id="KW-1185">Reference proteome</keyword>
<keyword evidence="1" id="KW-0677">Repeat</keyword>
<dbReference type="PANTHER" id="PTHR24104:SF47">
    <property type="entry name" value="E3 UBIQUITIN-PROTEIN LIGASE NHLRC1"/>
    <property type="match status" value="1"/>
</dbReference>
<name>A0A8S3USM1_MYTED</name>
<accession>A0A8S3USM1</accession>
<dbReference type="PANTHER" id="PTHR24104">
    <property type="entry name" value="E3 UBIQUITIN-PROTEIN LIGASE NHLRC1-RELATED"/>
    <property type="match status" value="1"/>
</dbReference>
<feature type="region of interest" description="Disordered" evidence="3">
    <location>
        <begin position="431"/>
        <end position="452"/>
    </location>
</feature>
<feature type="compositionally biased region" description="Basic and acidic residues" evidence="3">
    <location>
        <begin position="442"/>
        <end position="452"/>
    </location>
</feature>
<dbReference type="Pfam" id="PF01436">
    <property type="entry name" value="NHL"/>
    <property type="match status" value="1"/>
</dbReference>
<dbReference type="GO" id="GO:0061630">
    <property type="term" value="F:ubiquitin protein ligase activity"/>
    <property type="evidence" value="ECO:0007669"/>
    <property type="project" value="TreeGrafter"/>
</dbReference>
<dbReference type="InterPro" id="IPR011042">
    <property type="entry name" value="6-blade_b-propeller_TolB-like"/>
</dbReference>
<feature type="repeat" description="NHL" evidence="2">
    <location>
        <begin position="154"/>
        <end position="197"/>
    </location>
</feature>